<dbReference type="CDD" id="cd05466">
    <property type="entry name" value="PBP2_LTTR_substrate"/>
    <property type="match status" value="1"/>
</dbReference>
<dbReference type="PROSITE" id="PS50931">
    <property type="entry name" value="HTH_LYSR"/>
    <property type="match status" value="1"/>
</dbReference>
<keyword evidence="8" id="KW-1185">Reference proteome</keyword>
<dbReference type="SUPFAM" id="SSF53850">
    <property type="entry name" value="Periplasmic binding protein-like II"/>
    <property type="match status" value="1"/>
</dbReference>
<dbReference type="SUPFAM" id="SSF46785">
    <property type="entry name" value="Winged helix' DNA-binding domain"/>
    <property type="match status" value="1"/>
</dbReference>
<protein>
    <submittedName>
        <fullName evidence="7">LysR family transcriptional regulator</fullName>
    </submittedName>
</protein>
<dbReference type="PRINTS" id="PR00039">
    <property type="entry name" value="HTHLYSR"/>
</dbReference>
<gene>
    <name evidence="7" type="ORF">GCM10023191_022260</name>
</gene>
<dbReference type="RefSeq" id="WP_345461202.1">
    <property type="nucleotide sequence ID" value="NZ_BAABHF010000016.1"/>
</dbReference>
<feature type="transmembrane region" description="Helical" evidence="5">
    <location>
        <begin position="225"/>
        <end position="245"/>
    </location>
</feature>
<keyword evidence="3" id="KW-0238">DNA-binding</keyword>
<name>A0ABP8PSD1_9ACTN</name>
<comment type="caution">
    <text evidence="7">The sequence shown here is derived from an EMBL/GenBank/DDBJ whole genome shotgun (WGS) entry which is preliminary data.</text>
</comment>
<dbReference type="InterPro" id="IPR005119">
    <property type="entry name" value="LysR_subst-bd"/>
</dbReference>
<comment type="similarity">
    <text evidence="1">Belongs to the LysR transcriptional regulatory family.</text>
</comment>
<keyword evidence="4" id="KW-0804">Transcription</keyword>
<keyword evidence="5" id="KW-0812">Transmembrane</keyword>
<dbReference type="PANTHER" id="PTHR30346:SF28">
    <property type="entry name" value="HTH-TYPE TRANSCRIPTIONAL REGULATOR CYNR"/>
    <property type="match status" value="1"/>
</dbReference>
<keyword evidence="5" id="KW-0472">Membrane</keyword>
<dbReference type="Gene3D" id="1.10.10.10">
    <property type="entry name" value="Winged helix-like DNA-binding domain superfamily/Winged helix DNA-binding domain"/>
    <property type="match status" value="1"/>
</dbReference>
<dbReference type="PANTHER" id="PTHR30346">
    <property type="entry name" value="TRANSCRIPTIONAL DUAL REGULATOR HCAR-RELATED"/>
    <property type="match status" value="1"/>
</dbReference>
<evidence type="ECO:0000256" key="1">
    <source>
        <dbReference type="ARBA" id="ARBA00009437"/>
    </source>
</evidence>
<dbReference type="EMBL" id="BAABHF010000016">
    <property type="protein sequence ID" value="GAA4490306.1"/>
    <property type="molecule type" value="Genomic_DNA"/>
</dbReference>
<reference evidence="8" key="1">
    <citation type="journal article" date="2019" name="Int. J. Syst. Evol. Microbiol.">
        <title>The Global Catalogue of Microorganisms (GCM) 10K type strain sequencing project: providing services to taxonomists for standard genome sequencing and annotation.</title>
        <authorList>
            <consortium name="The Broad Institute Genomics Platform"/>
            <consortium name="The Broad Institute Genome Sequencing Center for Infectious Disease"/>
            <person name="Wu L."/>
            <person name="Ma J."/>
        </authorList>
    </citation>
    <scope>NUCLEOTIDE SEQUENCE [LARGE SCALE GENOMIC DNA]</scope>
    <source>
        <strain evidence="8">JCM 17933</strain>
    </source>
</reference>
<evidence type="ECO:0000313" key="8">
    <source>
        <dbReference type="Proteomes" id="UP001500503"/>
    </source>
</evidence>
<proteinExistence type="inferred from homology"/>
<sequence length="293" mass="30724">MNLNLSQLRAFVAVLDEGGFGAAAETLHISQSAVSHAVAALERGLGSAVLTRQAPPRPTAFGERVLPHARAAVAAATAIRDLADERDGRPGGSLRLAAPTTVCQGLLPGLMTQWRADFPRVGVTLFEGEDEEIAGWLGDGTVDLAVLVDPPPGPGVTIARDRFHALLPADHPLAGEPAVDVADLADDAFLLSLGGCERHIRELYRRAGVPFDPTHRIRDMGTLMAMVRAGIGVSILPALAGAMLVPRLVMVPLIQEITRRLVLTGPPGHPWHPAVTAIVDAASARPDHVPPGG</sequence>
<dbReference type="InterPro" id="IPR036390">
    <property type="entry name" value="WH_DNA-bd_sf"/>
</dbReference>
<evidence type="ECO:0000256" key="4">
    <source>
        <dbReference type="ARBA" id="ARBA00023163"/>
    </source>
</evidence>
<feature type="domain" description="HTH lysR-type" evidence="6">
    <location>
        <begin position="1"/>
        <end position="59"/>
    </location>
</feature>
<dbReference type="InterPro" id="IPR036388">
    <property type="entry name" value="WH-like_DNA-bd_sf"/>
</dbReference>
<evidence type="ECO:0000256" key="2">
    <source>
        <dbReference type="ARBA" id="ARBA00023015"/>
    </source>
</evidence>
<keyword evidence="2" id="KW-0805">Transcription regulation</keyword>
<dbReference type="Pfam" id="PF00126">
    <property type="entry name" value="HTH_1"/>
    <property type="match status" value="1"/>
</dbReference>
<evidence type="ECO:0000313" key="7">
    <source>
        <dbReference type="EMBL" id="GAA4490306.1"/>
    </source>
</evidence>
<keyword evidence="5" id="KW-1133">Transmembrane helix</keyword>
<accession>A0ABP8PSD1</accession>
<organism evidence="7 8">
    <name type="scientific">Actinoallomurus oryzae</name>
    <dbReference type="NCBI Taxonomy" id="502180"/>
    <lineage>
        <taxon>Bacteria</taxon>
        <taxon>Bacillati</taxon>
        <taxon>Actinomycetota</taxon>
        <taxon>Actinomycetes</taxon>
        <taxon>Streptosporangiales</taxon>
        <taxon>Thermomonosporaceae</taxon>
        <taxon>Actinoallomurus</taxon>
    </lineage>
</organism>
<evidence type="ECO:0000256" key="5">
    <source>
        <dbReference type="SAM" id="Phobius"/>
    </source>
</evidence>
<dbReference type="InterPro" id="IPR000847">
    <property type="entry name" value="LysR_HTH_N"/>
</dbReference>
<evidence type="ECO:0000259" key="6">
    <source>
        <dbReference type="PROSITE" id="PS50931"/>
    </source>
</evidence>
<dbReference type="Pfam" id="PF03466">
    <property type="entry name" value="LysR_substrate"/>
    <property type="match status" value="1"/>
</dbReference>
<dbReference type="Gene3D" id="3.40.190.10">
    <property type="entry name" value="Periplasmic binding protein-like II"/>
    <property type="match status" value="2"/>
</dbReference>
<dbReference type="Proteomes" id="UP001500503">
    <property type="component" value="Unassembled WGS sequence"/>
</dbReference>
<evidence type="ECO:0000256" key="3">
    <source>
        <dbReference type="ARBA" id="ARBA00023125"/>
    </source>
</evidence>